<comment type="caution">
    <text evidence="1">The sequence shown here is derived from an EMBL/GenBank/DDBJ whole genome shotgun (WGS) entry which is preliminary data.</text>
</comment>
<evidence type="ECO:0000313" key="2">
    <source>
        <dbReference type="Proteomes" id="UP001055072"/>
    </source>
</evidence>
<reference evidence="1" key="1">
    <citation type="journal article" date="2021" name="Environ. Microbiol.">
        <title>Gene family expansions and transcriptome signatures uncover fungal adaptations to wood decay.</title>
        <authorList>
            <person name="Hage H."/>
            <person name="Miyauchi S."/>
            <person name="Viragh M."/>
            <person name="Drula E."/>
            <person name="Min B."/>
            <person name="Chaduli D."/>
            <person name="Navarro D."/>
            <person name="Favel A."/>
            <person name="Norest M."/>
            <person name="Lesage-Meessen L."/>
            <person name="Balint B."/>
            <person name="Merenyi Z."/>
            <person name="de Eugenio L."/>
            <person name="Morin E."/>
            <person name="Martinez A.T."/>
            <person name="Baldrian P."/>
            <person name="Stursova M."/>
            <person name="Martinez M.J."/>
            <person name="Novotny C."/>
            <person name="Magnuson J.K."/>
            <person name="Spatafora J.W."/>
            <person name="Maurice S."/>
            <person name="Pangilinan J."/>
            <person name="Andreopoulos W."/>
            <person name="LaButti K."/>
            <person name="Hundley H."/>
            <person name="Na H."/>
            <person name="Kuo A."/>
            <person name="Barry K."/>
            <person name="Lipzen A."/>
            <person name="Henrissat B."/>
            <person name="Riley R."/>
            <person name="Ahrendt S."/>
            <person name="Nagy L.G."/>
            <person name="Grigoriev I.V."/>
            <person name="Martin F."/>
            <person name="Rosso M.N."/>
        </authorList>
    </citation>
    <scope>NUCLEOTIDE SEQUENCE</scope>
    <source>
        <strain evidence="1">CBS 384.51</strain>
    </source>
</reference>
<dbReference type="EMBL" id="MU274900">
    <property type="protein sequence ID" value="KAI0094406.1"/>
    <property type="molecule type" value="Genomic_DNA"/>
</dbReference>
<accession>A0ACB8UJP9</accession>
<keyword evidence="2" id="KW-1185">Reference proteome</keyword>
<evidence type="ECO:0000313" key="1">
    <source>
        <dbReference type="EMBL" id="KAI0094406.1"/>
    </source>
</evidence>
<gene>
    <name evidence="1" type="ORF">BDY19DRAFT_17523</name>
</gene>
<organism evidence="1 2">
    <name type="scientific">Irpex rosettiformis</name>
    <dbReference type="NCBI Taxonomy" id="378272"/>
    <lineage>
        <taxon>Eukaryota</taxon>
        <taxon>Fungi</taxon>
        <taxon>Dikarya</taxon>
        <taxon>Basidiomycota</taxon>
        <taxon>Agaricomycotina</taxon>
        <taxon>Agaricomycetes</taxon>
        <taxon>Polyporales</taxon>
        <taxon>Irpicaceae</taxon>
        <taxon>Irpex</taxon>
    </lineage>
</organism>
<sequence length="516" mass="58211">MRVTRDRSRQPFSPLSQPLLGIVQAMSSHTNLSLSPRSSELQAHQDENSETKRPFPVNSLPMELLAQVLVFWSYLDDDAPWMASIVCHHWRNVALTTNRVWGKITLKLAPEEEIETAWADEETLAQLTSPRGKRRPHALWFQRAHDAELSLHIIALSSYPRLNLELYDIVTGLQKQAEDIRRLTLSVESNHLADFALSILFEAPNPNRKLDHLEIEVSEKRVPKEFRIPRFHEDAVLDQFWVYSPPAKVLVFRGGLPRQRSSGVSGQTHTLILENVPVSARRFISDMAGFPSLRSLTLDGVTELNLISGLPHQSVNLRHLTNLSICVDTSYCSTVLKCLTAPRLESLSIRNCGLQELRLLWGPQENNTWFDCMAPFGEALEAFVRGSTTLRSLKLDRCPIDDQHLLRVLQAAPELQNLSMIFLLIGFPTMRGLLPPISRNCGAGEVPCPQLQHLTIENCSSIKKNDLLNLLKARCARRSDCAPITELTTFGCKDLVDLESELITHVGPRRPHVIVL</sequence>
<dbReference type="Proteomes" id="UP001055072">
    <property type="component" value="Unassembled WGS sequence"/>
</dbReference>
<protein>
    <submittedName>
        <fullName evidence="1">Uncharacterized protein</fullName>
    </submittedName>
</protein>
<name>A0ACB8UJP9_9APHY</name>
<proteinExistence type="predicted"/>